<dbReference type="InterPro" id="IPR011990">
    <property type="entry name" value="TPR-like_helical_dom_sf"/>
</dbReference>
<dbReference type="PANTHER" id="PTHR47643:SF2">
    <property type="entry name" value="TPR DOMAIN PROTEIN (AFU_ORTHOLOGUE AFUA_5G12710)"/>
    <property type="match status" value="1"/>
</dbReference>
<dbReference type="InterPro" id="IPR046341">
    <property type="entry name" value="SET_dom_sf"/>
</dbReference>
<dbReference type="CDD" id="cd20071">
    <property type="entry name" value="SET_SMYD"/>
    <property type="match status" value="1"/>
</dbReference>
<reference evidence="2" key="2">
    <citation type="submission" date="2023-05" db="EMBL/GenBank/DDBJ databases">
        <authorList>
            <consortium name="Lawrence Berkeley National Laboratory"/>
            <person name="Steindorff A."/>
            <person name="Hensen N."/>
            <person name="Bonometti L."/>
            <person name="Westerberg I."/>
            <person name="Brannstrom I.O."/>
            <person name="Guillou S."/>
            <person name="Cros-Aarteil S."/>
            <person name="Calhoun S."/>
            <person name="Haridas S."/>
            <person name="Kuo A."/>
            <person name="Mondo S."/>
            <person name="Pangilinan J."/>
            <person name="Riley R."/>
            <person name="Labutti K."/>
            <person name="Andreopoulos B."/>
            <person name="Lipzen A."/>
            <person name="Chen C."/>
            <person name="Yanf M."/>
            <person name="Daum C."/>
            <person name="Ng V."/>
            <person name="Clum A."/>
            <person name="Ohm R."/>
            <person name="Martin F."/>
            <person name="Silar P."/>
            <person name="Natvig D."/>
            <person name="Lalanne C."/>
            <person name="Gautier V."/>
            <person name="Ament-Velasquez S.L."/>
            <person name="Kruys A."/>
            <person name="Hutchinson M.I."/>
            <person name="Powell A.J."/>
            <person name="Barry K."/>
            <person name="Miller A.N."/>
            <person name="Grigoriev I.V."/>
            <person name="Debuchy R."/>
            <person name="Gladieux P."/>
            <person name="Thoren M.H."/>
            <person name="Johannesson H."/>
        </authorList>
    </citation>
    <scope>NUCLEOTIDE SEQUENCE</scope>
    <source>
        <strain evidence="2">CBS 892.96</strain>
    </source>
</reference>
<dbReference type="EMBL" id="MU866098">
    <property type="protein sequence ID" value="KAK4180472.1"/>
    <property type="molecule type" value="Genomic_DNA"/>
</dbReference>
<evidence type="ECO:0000313" key="3">
    <source>
        <dbReference type="Proteomes" id="UP001302321"/>
    </source>
</evidence>
<dbReference type="PROSITE" id="PS50280">
    <property type="entry name" value="SET"/>
    <property type="match status" value="1"/>
</dbReference>
<accession>A0AAN7ACB8</accession>
<dbReference type="Proteomes" id="UP001302321">
    <property type="component" value="Unassembled WGS sequence"/>
</dbReference>
<dbReference type="InterPro" id="IPR019734">
    <property type="entry name" value="TPR_rpt"/>
</dbReference>
<evidence type="ECO:0000259" key="1">
    <source>
        <dbReference type="PROSITE" id="PS50280"/>
    </source>
</evidence>
<dbReference type="PANTHER" id="PTHR47643">
    <property type="entry name" value="TPR DOMAIN PROTEIN (AFU_ORTHOLOGUE AFUA_5G12710)"/>
    <property type="match status" value="1"/>
</dbReference>
<feature type="domain" description="SET" evidence="1">
    <location>
        <begin position="350"/>
        <end position="551"/>
    </location>
</feature>
<dbReference type="InterPro" id="IPR053209">
    <property type="entry name" value="Gramillin-biosynth_MTr"/>
</dbReference>
<comment type="caution">
    <text evidence="2">The sequence shown here is derived from an EMBL/GenBank/DDBJ whole genome shotgun (WGS) entry which is preliminary data.</text>
</comment>
<organism evidence="2 3">
    <name type="scientific">Triangularia setosa</name>
    <dbReference type="NCBI Taxonomy" id="2587417"/>
    <lineage>
        <taxon>Eukaryota</taxon>
        <taxon>Fungi</taxon>
        <taxon>Dikarya</taxon>
        <taxon>Ascomycota</taxon>
        <taxon>Pezizomycotina</taxon>
        <taxon>Sordariomycetes</taxon>
        <taxon>Sordariomycetidae</taxon>
        <taxon>Sordariales</taxon>
        <taxon>Podosporaceae</taxon>
        <taxon>Triangularia</taxon>
    </lineage>
</organism>
<dbReference type="Gene3D" id="2.170.270.10">
    <property type="entry name" value="SET domain"/>
    <property type="match status" value="1"/>
</dbReference>
<reference evidence="2" key="1">
    <citation type="journal article" date="2023" name="Mol. Phylogenet. Evol.">
        <title>Genome-scale phylogeny and comparative genomics of the fungal order Sordariales.</title>
        <authorList>
            <person name="Hensen N."/>
            <person name="Bonometti L."/>
            <person name="Westerberg I."/>
            <person name="Brannstrom I.O."/>
            <person name="Guillou S."/>
            <person name="Cros-Aarteil S."/>
            <person name="Calhoun S."/>
            <person name="Haridas S."/>
            <person name="Kuo A."/>
            <person name="Mondo S."/>
            <person name="Pangilinan J."/>
            <person name="Riley R."/>
            <person name="LaButti K."/>
            <person name="Andreopoulos B."/>
            <person name="Lipzen A."/>
            <person name="Chen C."/>
            <person name="Yan M."/>
            <person name="Daum C."/>
            <person name="Ng V."/>
            <person name="Clum A."/>
            <person name="Steindorff A."/>
            <person name="Ohm R.A."/>
            <person name="Martin F."/>
            <person name="Silar P."/>
            <person name="Natvig D.O."/>
            <person name="Lalanne C."/>
            <person name="Gautier V."/>
            <person name="Ament-Velasquez S.L."/>
            <person name="Kruys A."/>
            <person name="Hutchinson M.I."/>
            <person name="Powell A.J."/>
            <person name="Barry K."/>
            <person name="Miller A.N."/>
            <person name="Grigoriev I.V."/>
            <person name="Debuchy R."/>
            <person name="Gladieux P."/>
            <person name="Hiltunen Thoren M."/>
            <person name="Johannesson H."/>
        </authorList>
    </citation>
    <scope>NUCLEOTIDE SEQUENCE</scope>
    <source>
        <strain evidence="2">CBS 892.96</strain>
    </source>
</reference>
<name>A0AAN7ACB8_9PEZI</name>
<dbReference type="SUPFAM" id="SSF82199">
    <property type="entry name" value="SET domain"/>
    <property type="match status" value="1"/>
</dbReference>
<evidence type="ECO:0000313" key="2">
    <source>
        <dbReference type="EMBL" id="KAK4180472.1"/>
    </source>
</evidence>
<dbReference type="AlphaFoldDB" id="A0AAN7ACB8"/>
<dbReference type="SMART" id="SM00028">
    <property type="entry name" value="TPR"/>
    <property type="match status" value="2"/>
</dbReference>
<gene>
    <name evidence="2" type="ORF">QBC36DRAFT_229583</name>
</gene>
<dbReference type="SUPFAM" id="SSF48452">
    <property type="entry name" value="TPR-like"/>
    <property type="match status" value="1"/>
</dbReference>
<dbReference type="Pfam" id="PF00856">
    <property type="entry name" value="SET"/>
    <property type="match status" value="1"/>
</dbReference>
<protein>
    <recommendedName>
        <fullName evidence="1">SET domain-containing protein</fullName>
    </recommendedName>
</protein>
<dbReference type="InterPro" id="IPR001214">
    <property type="entry name" value="SET_dom"/>
</dbReference>
<dbReference type="SMART" id="SM00317">
    <property type="entry name" value="SET"/>
    <property type="match status" value="1"/>
</dbReference>
<keyword evidence="3" id="KW-1185">Reference proteome</keyword>
<proteinExistence type="predicted"/>
<dbReference type="Gene3D" id="1.25.40.10">
    <property type="entry name" value="Tetratricopeptide repeat domain"/>
    <property type="match status" value="1"/>
</dbReference>
<sequence>MNTHQAQDFPQILAHIEEQKRMLRNAQSQAGQRPARKIERIETIRRFNVTRMSGQRNLQSDLSISFIPSPYAPCAQPFCDLKKIMVDDLVLETHHRGTFLLVRVVTPQDRITAVMAIVEDERGEVLLLQLYHQVETTEDILVPGRVLIIRDPYLKLTADGKHGLRVDHVSDIVFLPVHEDRIPACWRSEVTNPQNQSAGFWKAKGNDCFGQSRYHAAIEYYTSALASSPTTEECHTIKLNRSLAFLKTNHFDAALADVDSMLSDSSAKSNEKALFRKAQALYSLQRYRECCEVLKTLRLKYPDNTAAKDKLNEAVNRLAEQTTGKYRFKKLHAEAAHLRPPQLDHATHIGPVGVRQSESRGRGLFTTKAVKAGDLLFCEKAFVYAFHEGEGMSSNSRLMMNLLIDVNANSFTTGAQPELITMLVQKLYQNPSLASIVKDLHRGSYSPVQGVFDIIDGKPVIDSFLLTRILLINSFGCRLSGKAGPLKQANGQPINVNNFNDLFPSLGIWTFASHINHSCTSNAFRSFIGDMMILRANQDLPANAEVTIQYLNPFNPERQQVFVKNWAFACDCVMCQDNEQTSDAVVAKRKRLGESLQSMLRLLTRRGSSSSGAGSIASLVRKSSALIAEMEGTYNKPAKEVPRLVVWKGYRDFACALTLGAGANPQKIVELSLRALRSLGFVIEGGSLGTNQGLVVREWGFIGDGLLDCWMCLKAAYVETRSYELALAAEGYAKVCYKILFGEDETFGELD</sequence>